<dbReference type="PRINTS" id="PR00385">
    <property type="entry name" value="P450"/>
</dbReference>
<dbReference type="GO" id="GO:0005506">
    <property type="term" value="F:iron ion binding"/>
    <property type="evidence" value="ECO:0007669"/>
    <property type="project" value="InterPro"/>
</dbReference>
<dbReference type="GO" id="GO:0016705">
    <property type="term" value="F:oxidoreductase activity, acting on paired donors, with incorporation or reduction of molecular oxygen"/>
    <property type="evidence" value="ECO:0007669"/>
    <property type="project" value="InterPro"/>
</dbReference>
<gene>
    <name evidence="11" type="ORF">PAXINDRAFT_90779</name>
</gene>
<keyword evidence="7 9" id="KW-0408">Iron</keyword>
<evidence type="ECO:0000256" key="2">
    <source>
        <dbReference type="ARBA" id="ARBA00005179"/>
    </source>
</evidence>
<protein>
    <submittedName>
        <fullName evidence="11">Unplaced genomic scaffold PAXINscaffold_654, whole genome shotgun sequence</fullName>
    </submittedName>
</protein>
<feature type="binding site" description="axial binding residue" evidence="9">
    <location>
        <position position="401"/>
    </location>
    <ligand>
        <name>heme</name>
        <dbReference type="ChEBI" id="CHEBI:30413"/>
    </ligand>
    <ligandPart>
        <name>Fe</name>
        <dbReference type="ChEBI" id="CHEBI:18248"/>
    </ligandPart>
</feature>
<dbReference type="InterPro" id="IPR002401">
    <property type="entry name" value="Cyt_P450_E_grp-I"/>
</dbReference>
<comment type="cofactor">
    <cofactor evidence="1 9">
        <name>heme</name>
        <dbReference type="ChEBI" id="CHEBI:30413"/>
    </cofactor>
</comment>
<dbReference type="GO" id="GO:0020037">
    <property type="term" value="F:heme binding"/>
    <property type="evidence" value="ECO:0007669"/>
    <property type="project" value="InterPro"/>
</dbReference>
<comment type="pathway">
    <text evidence="2">Secondary metabolite biosynthesis.</text>
</comment>
<keyword evidence="6 10" id="KW-0560">Oxidoreductase</keyword>
<organism evidence="11 12">
    <name type="scientific">Paxillus involutus ATCC 200175</name>
    <dbReference type="NCBI Taxonomy" id="664439"/>
    <lineage>
        <taxon>Eukaryota</taxon>
        <taxon>Fungi</taxon>
        <taxon>Dikarya</taxon>
        <taxon>Basidiomycota</taxon>
        <taxon>Agaricomycotina</taxon>
        <taxon>Agaricomycetes</taxon>
        <taxon>Agaricomycetidae</taxon>
        <taxon>Boletales</taxon>
        <taxon>Paxilineae</taxon>
        <taxon>Paxillaceae</taxon>
        <taxon>Paxillus</taxon>
    </lineage>
</organism>
<dbReference type="Pfam" id="PF00067">
    <property type="entry name" value="p450"/>
    <property type="match status" value="1"/>
</dbReference>
<dbReference type="EMBL" id="KN819976">
    <property type="protein sequence ID" value="KIJ07216.1"/>
    <property type="molecule type" value="Genomic_DNA"/>
</dbReference>
<accession>A0A0C9TIU5</accession>
<dbReference type="InterPro" id="IPR050364">
    <property type="entry name" value="Cytochrome_P450_fung"/>
</dbReference>
<dbReference type="CDD" id="cd11065">
    <property type="entry name" value="CYP64-like"/>
    <property type="match status" value="1"/>
</dbReference>
<proteinExistence type="inferred from homology"/>
<dbReference type="PROSITE" id="PS00086">
    <property type="entry name" value="CYTOCHROME_P450"/>
    <property type="match status" value="1"/>
</dbReference>
<dbReference type="Gene3D" id="1.10.630.10">
    <property type="entry name" value="Cytochrome P450"/>
    <property type="match status" value="1"/>
</dbReference>
<dbReference type="InterPro" id="IPR001128">
    <property type="entry name" value="Cyt_P450"/>
</dbReference>
<evidence type="ECO:0000256" key="4">
    <source>
        <dbReference type="ARBA" id="ARBA00022617"/>
    </source>
</evidence>
<dbReference type="SUPFAM" id="SSF48264">
    <property type="entry name" value="Cytochrome P450"/>
    <property type="match status" value="1"/>
</dbReference>
<evidence type="ECO:0000256" key="3">
    <source>
        <dbReference type="ARBA" id="ARBA00010617"/>
    </source>
</evidence>
<dbReference type="Proteomes" id="UP000053647">
    <property type="component" value="Unassembled WGS sequence"/>
</dbReference>
<evidence type="ECO:0000313" key="12">
    <source>
        <dbReference type="Proteomes" id="UP000053647"/>
    </source>
</evidence>
<evidence type="ECO:0000313" key="11">
    <source>
        <dbReference type="EMBL" id="KIJ07216.1"/>
    </source>
</evidence>
<feature type="non-terminal residue" evidence="11">
    <location>
        <position position="1"/>
    </location>
</feature>
<keyword evidence="4 9" id="KW-0349">Heme</keyword>
<reference evidence="11 12" key="1">
    <citation type="submission" date="2014-06" db="EMBL/GenBank/DDBJ databases">
        <authorList>
            <consortium name="DOE Joint Genome Institute"/>
            <person name="Kuo A."/>
            <person name="Kohler A."/>
            <person name="Nagy L.G."/>
            <person name="Floudas D."/>
            <person name="Copeland A."/>
            <person name="Barry K.W."/>
            <person name="Cichocki N."/>
            <person name="Veneault-Fourrey C."/>
            <person name="LaButti K."/>
            <person name="Lindquist E.A."/>
            <person name="Lipzen A."/>
            <person name="Lundell T."/>
            <person name="Morin E."/>
            <person name="Murat C."/>
            <person name="Sun H."/>
            <person name="Tunlid A."/>
            <person name="Henrissat B."/>
            <person name="Grigoriev I.V."/>
            <person name="Hibbett D.S."/>
            <person name="Martin F."/>
            <person name="Nordberg H.P."/>
            <person name="Cantor M.N."/>
            <person name="Hua S.X."/>
        </authorList>
    </citation>
    <scope>NUCLEOTIDE SEQUENCE [LARGE SCALE GENOMIC DNA]</scope>
    <source>
        <strain evidence="11 12">ATCC 200175</strain>
    </source>
</reference>
<evidence type="ECO:0000256" key="5">
    <source>
        <dbReference type="ARBA" id="ARBA00022723"/>
    </source>
</evidence>
<evidence type="ECO:0000256" key="1">
    <source>
        <dbReference type="ARBA" id="ARBA00001971"/>
    </source>
</evidence>
<dbReference type="PRINTS" id="PR00463">
    <property type="entry name" value="EP450I"/>
</dbReference>
<dbReference type="InterPro" id="IPR017972">
    <property type="entry name" value="Cyt_P450_CS"/>
</dbReference>
<name>A0A0C9TIU5_PAXIN</name>
<evidence type="ECO:0000256" key="9">
    <source>
        <dbReference type="PIRSR" id="PIRSR602401-1"/>
    </source>
</evidence>
<dbReference type="InterPro" id="IPR036396">
    <property type="entry name" value="Cyt_P450_sf"/>
</dbReference>
<dbReference type="HOGENOM" id="CLU_001570_2_3_1"/>
<comment type="similarity">
    <text evidence="3 10">Belongs to the cytochrome P450 family.</text>
</comment>
<keyword evidence="12" id="KW-1185">Reference proteome</keyword>
<keyword evidence="8 10" id="KW-0503">Monooxygenase</keyword>
<dbReference type="AlphaFoldDB" id="A0A0C9TIU5"/>
<dbReference type="PANTHER" id="PTHR46300">
    <property type="entry name" value="P450, PUTATIVE (EUROFUNG)-RELATED-RELATED"/>
    <property type="match status" value="1"/>
</dbReference>
<evidence type="ECO:0000256" key="10">
    <source>
        <dbReference type="RuleBase" id="RU000461"/>
    </source>
</evidence>
<reference evidence="12" key="2">
    <citation type="submission" date="2015-01" db="EMBL/GenBank/DDBJ databases">
        <title>Evolutionary Origins and Diversification of the Mycorrhizal Mutualists.</title>
        <authorList>
            <consortium name="DOE Joint Genome Institute"/>
            <consortium name="Mycorrhizal Genomics Consortium"/>
            <person name="Kohler A."/>
            <person name="Kuo A."/>
            <person name="Nagy L.G."/>
            <person name="Floudas D."/>
            <person name="Copeland A."/>
            <person name="Barry K.W."/>
            <person name="Cichocki N."/>
            <person name="Veneault-Fourrey C."/>
            <person name="LaButti K."/>
            <person name="Lindquist E.A."/>
            <person name="Lipzen A."/>
            <person name="Lundell T."/>
            <person name="Morin E."/>
            <person name="Murat C."/>
            <person name="Riley R."/>
            <person name="Ohm R."/>
            <person name="Sun H."/>
            <person name="Tunlid A."/>
            <person name="Henrissat B."/>
            <person name="Grigoriev I.V."/>
            <person name="Hibbett D.S."/>
            <person name="Martin F."/>
        </authorList>
    </citation>
    <scope>NUCLEOTIDE SEQUENCE [LARGE SCALE GENOMIC DNA]</scope>
    <source>
        <strain evidence="12">ATCC 200175</strain>
    </source>
</reference>
<dbReference type="GO" id="GO:0004497">
    <property type="term" value="F:monooxygenase activity"/>
    <property type="evidence" value="ECO:0007669"/>
    <property type="project" value="UniProtKB-KW"/>
</dbReference>
<sequence length="475" mass="54135">GNALSVDIEEPRKTYTAWKAAYGGWDVLYARLLDQEFVVLNSQSDAVELLERRSQIYSDRPFIATIDRYGFGFIFVFQGYDDHWRLCRRIVHQTFRADTTLTFCPMQLRRARQMIVNMIDDPDRYAFHYSTFAAAVALSAVYDYEPNPRNDPMVHIIDRFIQAVLPATTPKKAVLLKMFPFLWRIPDWLPGSSLSREAKTAYEWGVKTVEIPYQYAQKRMHPTFSMVSDHVARMKQFDEPYRSDYTSALKHASATAVLVNATDGDQTSSTIPMFTLAMVQNPHVWKRAQAEIDVVLGMDRLPDFADRPFLPYVEAIVRETQRWQPVLPLGIPHATTSSDIYKGFYIPKGMSCICTNMAMSRDEARYPNAERFIPERFLTADGTLTDDDPAEYIFGFGRRICPGRHAADASVWSAIATMLATLEFTLAKDAEGKDITPEPKYVNGLARHPETFPCHISPRPHISKASLERVLVSDG</sequence>
<evidence type="ECO:0000256" key="7">
    <source>
        <dbReference type="ARBA" id="ARBA00023004"/>
    </source>
</evidence>
<keyword evidence="5 9" id="KW-0479">Metal-binding</keyword>
<dbReference type="OrthoDB" id="3934656at2759"/>
<evidence type="ECO:0000256" key="6">
    <source>
        <dbReference type="ARBA" id="ARBA00023002"/>
    </source>
</evidence>
<dbReference type="PANTHER" id="PTHR46300:SF5">
    <property type="entry name" value="CYTOCHROME P450"/>
    <property type="match status" value="1"/>
</dbReference>
<evidence type="ECO:0000256" key="8">
    <source>
        <dbReference type="ARBA" id="ARBA00023033"/>
    </source>
</evidence>